<protein>
    <recommendedName>
        <fullName evidence="3">Protein kinase domain-containing protein</fullName>
    </recommendedName>
</protein>
<organism evidence="2">
    <name type="scientific">Opuntia streptacantha</name>
    <name type="common">Prickly pear cactus</name>
    <name type="synonym">Opuntia cardona</name>
    <dbReference type="NCBI Taxonomy" id="393608"/>
    <lineage>
        <taxon>Eukaryota</taxon>
        <taxon>Viridiplantae</taxon>
        <taxon>Streptophyta</taxon>
        <taxon>Embryophyta</taxon>
        <taxon>Tracheophyta</taxon>
        <taxon>Spermatophyta</taxon>
        <taxon>Magnoliopsida</taxon>
        <taxon>eudicotyledons</taxon>
        <taxon>Gunneridae</taxon>
        <taxon>Pentapetalae</taxon>
        <taxon>Caryophyllales</taxon>
        <taxon>Cactineae</taxon>
        <taxon>Cactaceae</taxon>
        <taxon>Opuntioideae</taxon>
        <taxon>Opuntia</taxon>
    </lineage>
</organism>
<evidence type="ECO:0000313" key="2">
    <source>
        <dbReference type="EMBL" id="MBA4633788.1"/>
    </source>
</evidence>
<name>A0A7C9DAP6_OPUST</name>
<dbReference type="EMBL" id="GISG01088394">
    <property type="protein sequence ID" value="MBA4633788.1"/>
    <property type="molecule type" value="Transcribed_RNA"/>
</dbReference>
<dbReference type="InterPro" id="IPR050823">
    <property type="entry name" value="Plant_Ser_Thr_Prot_Kinase"/>
</dbReference>
<dbReference type="InterPro" id="IPR011009">
    <property type="entry name" value="Kinase-like_dom_sf"/>
</dbReference>
<reference evidence="2" key="2">
    <citation type="submission" date="2020-07" db="EMBL/GenBank/DDBJ databases">
        <authorList>
            <person name="Vera ALvarez R."/>
            <person name="Arias-Moreno D.M."/>
            <person name="Jimenez-Jacinto V."/>
            <person name="Jimenez-Bremont J.F."/>
            <person name="Swaminathan K."/>
            <person name="Moose S.P."/>
            <person name="Guerrero-Gonzalez M.L."/>
            <person name="Marino-Ramirez L."/>
            <person name="Landsman D."/>
            <person name="Rodriguez-Kessler M."/>
            <person name="Delgado-Sanchez P."/>
        </authorList>
    </citation>
    <scope>NUCLEOTIDE SEQUENCE</scope>
    <source>
        <tissue evidence="2">Cladode</tissue>
    </source>
</reference>
<sequence>MAPLTMVVTPVDKVVANASTGGAIRSVPLPPVPMGRVVVPQLKIFGYAELKSATRNFRPDSLVGEGGFGRVYKGWIDENTMAPSKVGVGIPIAVKRCSPDSLQGLKEWKVSPPYLAFNFF</sequence>
<accession>A0A7C9DAP6</accession>
<dbReference type="PANTHER" id="PTHR45621">
    <property type="entry name" value="OS01G0588500 PROTEIN-RELATED"/>
    <property type="match status" value="1"/>
</dbReference>
<dbReference type="InterPro" id="IPR017441">
    <property type="entry name" value="Protein_kinase_ATP_BS"/>
</dbReference>
<dbReference type="GO" id="GO:0005524">
    <property type="term" value="F:ATP binding"/>
    <property type="evidence" value="ECO:0007669"/>
    <property type="project" value="UniProtKB-UniRule"/>
</dbReference>
<evidence type="ECO:0008006" key="3">
    <source>
        <dbReference type="Google" id="ProtNLM"/>
    </source>
</evidence>
<evidence type="ECO:0000256" key="1">
    <source>
        <dbReference type="PROSITE-ProRule" id="PRU10141"/>
    </source>
</evidence>
<feature type="binding site" evidence="1">
    <location>
        <position position="95"/>
    </location>
    <ligand>
        <name>ATP</name>
        <dbReference type="ChEBI" id="CHEBI:30616"/>
    </ligand>
</feature>
<keyword evidence="1" id="KW-0547">Nucleotide-binding</keyword>
<dbReference type="Gene3D" id="3.30.200.20">
    <property type="entry name" value="Phosphorylase Kinase, domain 1"/>
    <property type="match status" value="1"/>
</dbReference>
<keyword evidence="1" id="KW-0067">ATP-binding</keyword>
<proteinExistence type="predicted"/>
<dbReference type="PROSITE" id="PS00107">
    <property type="entry name" value="PROTEIN_KINASE_ATP"/>
    <property type="match status" value="1"/>
</dbReference>
<dbReference type="AlphaFoldDB" id="A0A7C9DAP6"/>
<dbReference type="SUPFAM" id="SSF56112">
    <property type="entry name" value="Protein kinase-like (PK-like)"/>
    <property type="match status" value="1"/>
</dbReference>
<reference evidence="2" key="1">
    <citation type="journal article" date="2013" name="J. Plant Res.">
        <title>Effect of fungi and light on seed germination of three Opuntia species from semiarid lands of central Mexico.</title>
        <authorList>
            <person name="Delgado-Sanchez P."/>
            <person name="Jimenez-Bremont J.F."/>
            <person name="Guerrero-Gonzalez Mde L."/>
            <person name="Flores J."/>
        </authorList>
    </citation>
    <scope>NUCLEOTIDE SEQUENCE</scope>
    <source>
        <tissue evidence="2">Cladode</tissue>
    </source>
</reference>